<reference evidence="1" key="1">
    <citation type="journal article" date="2018" name="Genome Biol. Evol.">
        <title>Genomics and development of Lentinus tigrinus, a white-rot wood-decaying mushroom with dimorphic fruiting bodies.</title>
        <authorList>
            <person name="Wu B."/>
            <person name="Xu Z."/>
            <person name="Knudson A."/>
            <person name="Carlson A."/>
            <person name="Chen N."/>
            <person name="Kovaka S."/>
            <person name="LaButti K."/>
            <person name="Lipzen A."/>
            <person name="Pennachio C."/>
            <person name="Riley R."/>
            <person name="Schakwitz W."/>
            <person name="Umezawa K."/>
            <person name="Ohm R.A."/>
            <person name="Grigoriev I.V."/>
            <person name="Nagy L.G."/>
            <person name="Gibbons J."/>
            <person name="Hibbett D."/>
        </authorList>
    </citation>
    <scope>NUCLEOTIDE SEQUENCE [LARGE SCALE GENOMIC DNA]</scope>
    <source>
        <strain evidence="1">ALCF2SS1-6</strain>
    </source>
</reference>
<dbReference type="Pfam" id="PF08284">
    <property type="entry name" value="RVP_2"/>
    <property type="match status" value="1"/>
</dbReference>
<name>A0A5C2SIC6_9APHY</name>
<sequence length="409" mass="46631">VAVVLEERLNAALPYPDDRVFEEDPPPRFRCFQYGSTIEVLDDYLALCVSIDSTRLDNNTYFDFRNWYARAARRAHEDRQPRGRRGFELEDLRDELMDLFAGESERESDSYDIIEADELEINAVSLKKGKTKEEPLTLERNSAVPRDFSRLIPKPIIVDAFVNGEKAKTLLDTGSLSDFITPAFAKHLGLKVFPLAKQISLNLAVKGSRAKISSRCIAELEYQEVQERRYFDVAVMNYDIILGTPFLYQHKVHLSMNPTKVVIGSKKSLPMNGASQVRALESCAVDLFQDRLEAARQELRQYAEPICRDTSDAPLPPLRVINHTIPLKDESKIYHWRPSKCPDALRELWVEKRDAYLKSGRWRMSNARNTSPMLLLTKPGTGRDGIPPRLRVVCDRAQHELAKPVGTQG</sequence>
<dbReference type="Proteomes" id="UP000313359">
    <property type="component" value="Unassembled WGS sequence"/>
</dbReference>
<proteinExistence type="predicted"/>
<dbReference type="OrthoDB" id="1750432at2759"/>
<dbReference type="InterPro" id="IPR021109">
    <property type="entry name" value="Peptidase_aspartic_dom_sf"/>
</dbReference>
<dbReference type="Gene3D" id="2.40.70.10">
    <property type="entry name" value="Acid Proteases"/>
    <property type="match status" value="1"/>
</dbReference>
<accession>A0A5C2SIC6</accession>
<dbReference type="CDD" id="cd00303">
    <property type="entry name" value="retropepsin_like"/>
    <property type="match status" value="1"/>
</dbReference>
<organism evidence="1 2">
    <name type="scientific">Lentinus tigrinus ALCF2SS1-6</name>
    <dbReference type="NCBI Taxonomy" id="1328759"/>
    <lineage>
        <taxon>Eukaryota</taxon>
        <taxon>Fungi</taxon>
        <taxon>Dikarya</taxon>
        <taxon>Basidiomycota</taxon>
        <taxon>Agaricomycotina</taxon>
        <taxon>Agaricomycetes</taxon>
        <taxon>Polyporales</taxon>
        <taxon>Polyporaceae</taxon>
        <taxon>Lentinus</taxon>
    </lineage>
</organism>
<dbReference type="SUPFAM" id="SSF50630">
    <property type="entry name" value="Acid proteases"/>
    <property type="match status" value="1"/>
</dbReference>
<dbReference type="EMBL" id="ML122256">
    <property type="protein sequence ID" value="RPD63502.1"/>
    <property type="molecule type" value="Genomic_DNA"/>
</dbReference>
<feature type="non-terminal residue" evidence="1">
    <location>
        <position position="1"/>
    </location>
</feature>
<gene>
    <name evidence="1" type="ORF">L227DRAFT_497453</name>
</gene>
<keyword evidence="2" id="KW-1185">Reference proteome</keyword>
<dbReference type="AlphaFoldDB" id="A0A5C2SIC6"/>
<dbReference type="STRING" id="1328759.A0A5C2SIC6"/>
<evidence type="ECO:0000313" key="1">
    <source>
        <dbReference type="EMBL" id="RPD63502.1"/>
    </source>
</evidence>
<evidence type="ECO:0008006" key="3">
    <source>
        <dbReference type="Google" id="ProtNLM"/>
    </source>
</evidence>
<protein>
    <recommendedName>
        <fullName evidence="3">Aspartic peptidase DDI1-type domain-containing protein</fullName>
    </recommendedName>
</protein>
<evidence type="ECO:0000313" key="2">
    <source>
        <dbReference type="Proteomes" id="UP000313359"/>
    </source>
</evidence>